<organism evidence="1 2">
    <name type="scientific">Acetobacter senegalensis</name>
    <dbReference type="NCBI Taxonomy" id="446692"/>
    <lineage>
        <taxon>Bacteria</taxon>
        <taxon>Pseudomonadati</taxon>
        <taxon>Pseudomonadota</taxon>
        <taxon>Alphaproteobacteria</taxon>
        <taxon>Acetobacterales</taxon>
        <taxon>Acetobacteraceae</taxon>
        <taxon>Acetobacter</taxon>
    </lineage>
</organism>
<dbReference type="PATRIC" id="fig|446692.3.peg.1828"/>
<dbReference type="KEGG" id="asz:ASN_1784"/>
<dbReference type="InterPro" id="IPR021808">
    <property type="entry name" value="DUF3383"/>
</dbReference>
<gene>
    <name evidence="1" type="ORF">ASN_1784</name>
</gene>
<dbReference type="Pfam" id="PF11863">
    <property type="entry name" value="DUF3383"/>
    <property type="match status" value="2"/>
</dbReference>
<evidence type="ECO:0000313" key="1">
    <source>
        <dbReference type="EMBL" id="CEF41119.1"/>
    </source>
</evidence>
<protein>
    <submittedName>
        <fullName evidence="1">Burkholderia phage Bcep781 gp04</fullName>
    </submittedName>
</protein>
<dbReference type="GeneID" id="34782844"/>
<dbReference type="RefSeq" id="WP_058987825.1">
    <property type="nucleotide sequence ID" value="NZ_JAIMFP010000005.1"/>
</dbReference>
<accession>A0A0U5EUC6</accession>
<dbReference type="Proteomes" id="UP000056109">
    <property type="component" value="Chromosome I"/>
</dbReference>
<proteinExistence type="predicted"/>
<evidence type="ECO:0000313" key="2">
    <source>
        <dbReference type="Proteomes" id="UP000056109"/>
    </source>
</evidence>
<reference evidence="2" key="1">
    <citation type="submission" date="2014-09" db="EMBL/GenBank/DDBJ databases">
        <authorList>
            <person name="Illeghems K.G."/>
        </authorList>
    </citation>
    <scope>NUCLEOTIDE SEQUENCE [LARGE SCALE GENOMIC DNA]</scope>
    <source>
        <strain evidence="2">108B</strain>
    </source>
</reference>
<keyword evidence="2" id="KW-1185">Reference proteome</keyword>
<dbReference type="EMBL" id="LN606600">
    <property type="protein sequence ID" value="CEF41119.1"/>
    <property type="molecule type" value="Genomic_DNA"/>
</dbReference>
<sequence length="383" mass="39898">MAGIPISTKVKVTPGVLSAGGGLNNLTGLILTQTVSVVAEGTVTEYDDAASVATAFGASSTEAAMAAVYFSGYTNATQTPARLLIGGYPETGGDMATELAKLLAANASWNGVTCAFEPVLADKQAFATWVSAQNNTIFGVLWDTDTEATTASSTTAFGVWLKGTTLSGITAVYKDPNAAALALGWMASLPFGTAGGRRNLDMIQSANVIPSVTDGTTAATLLANGYSFYGAYANKGDTFQFFDNGAVSGAFLWADSYVNQIWMNANFTTDLVNLLLNNGQIPYNTEGDTLVEAALQDTINTAVSFGAVQSGVTLTASQKQQINNAAGNTTAADTVQSQGWYLKPNVSTAPASYRVKRTTPPAQFWYSDGQSVQSINMSSVEVQ</sequence>
<name>A0A0U5EUC6_9PROT</name>
<dbReference type="AlphaFoldDB" id="A0A0U5EUC6"/>